<keyword evidence="1" id="KW-0677">Repeat</keyword>
<reference evidence="6" key="2">
    <citation type="journal article" date="2007" name="Science">
        <title>Draft genome sequence of the sexually transmitted pathogen Trichomonas vaginalis.</title>
        <authorList>
            <person name="Carlton J.M."/>
            <person name="Hirt R.P."/>
            <person name="Silva J.C."/>
            <person name="Delcher A.L."/>
            <person name="Schatz M."/>
            <person name="Zhao Q."/>
            <person name="Wortman J.R."/>
            <person name="Bidwell S.L."/>
            <person name="Alsmark U.C.M."/>
            <person name="Besteiro S."/>
            <person name="Sicheritz-Ponten T."/>
            <person name="Noel C.J."/>
            <person name="Dacks J.B."/>
            <person name="Foster P.G."/>
            <person name="Simillion C."/>
            <person name="Van de Peer Y."/>
            <person name="Miranda-Saavedra D."/>
            <person name="Barton G.J."/>
            <person name="Westrop G.D."/>
            <person name="Mueller S."/>
            <person name="Dessi D."/>
            <person name="Fiori P.L."/>
            <person name="Ren Q."/>
            <person name="Paulsen I."/>
            <person name="Zhang H."/>
            <person name="Bastida-Corcuera F.D."/>
            <person name="Simoes-Barbosa A."/>
            <person name="Brown M.T."/>
            <person name="Hayes R.D."/>
            <person name="Mukherjee M."/>
            <person name="Okumura C.Y."/>
            <person name="Schneider R."/>
            <person name="Smith A.J."/>
            <person name="Vanacova S."/>
            <person name="Villalvazo M."/>
            <person name="Haas B.J."/>
            <person name="Pertea M."/>
            <person name="Feldblyum T.V."/>
            <person name="Utterback T.R."/>
            <person name="Shu C.L."/>
            <person name="Osoegawa K."/>
            <person name="de Jong P.J."/>
            <person name="Hrdy I."/>
            <person name="Horvathova L."/>
            <person name="Zubacova Z."/>
            <person name="Dolezal P."/>
            <person name="Malik S.B."/>
            <person name="Logsdon J.M. Jr."/>
            <person name="Henze K."/>
            <person name="Gupta A."/>
            <person name="Wang C.C."/>
            <person name="Dunne R.L."/>
            <person name="Upcroft J.A."/>
            <person name="Upcroft P."/>
            <person name="White O."/>
            <person name="Salzberg S.L."/>
            <person name="Tang P."/>
            <person name="Chiu C.-H."/>
            <person name="Lee Y.-S."/>
            <person name="Embley T.M."/>
            <person name="Coombs G.H."/>
            <person name="Mottram J.C."/>
            <person name="Tachezy J."/>
            <person name="Fraser-Liggett C.M."/>
            <person name="Johnson P.J."/>
        </authorList>
    </citation>
    <scope>NUCLEOTIDE SEQUENCE [LARGE SCALE GENOMIC DNA]</scope>
    <source>
        <strain evidence="6">G3</strain>
    </source>
</reference>
<dbReference type="OrthoDB" id="539213at2759"/>
<proteinExistence type="predicted"/>
<gene>
    <name evidence="6" type="ORF">TVAG_403730</name>
</gene>
<feature type="coiled-coil region" evidence="4">
    <location>
        <begin position="164"/>
        <end position="254"/>
    </location>
</feature>
<dbReference type="PANTHER" id="PTHR24188">
    <property type="entry name" value="ANKYRIN REPEAT PROTEIN"/>
    <property type="match status" value="1"/>
</dbReference>
<evidence type="ECO:0000256" key="1">
    <source>
        <dbReference type="ARBA" id="ARBA00022737"/>
    </source>
</evidence>
<dbReference type="VEuPathDB" id="TrichDB:TVAGG3_0895000"/>
<dbReference type="VEuPathDB" id="TrichDB:TVAG_403730"/>
<evidence type="ECO:0008006" key="8">
    <source>
        <dbReference type="Google" id="ProtNLM"/>
    </source>
</evidence>
<dbReference type="AlphaFoldDB" id="A2ELQ1"/>
<dbReference type="RefSeq" id="XP_001318639.1">
    <property type="nucleotide sequence ID" value="XM_001318604.1"/>
</dbReference>
<dbReference type="Proteomes" id="UP000001542">
    <property type="component" value="Unassembled WGS sequence"/>
</dbReference>
<evidence type="ECO:0000256" key="3">
    <source>
        <dbReference type="PROSITE-ProRule" id="PRU00023"/>
    </source>
</evidence>
<evidence type="ECO:0000256" key="5">
    <source>
        <dbReference type="SAM" id="MobiDB-lite"/>
    </source>
</evidence>
<feature type="repeat" description="ANK" evidence="3">
    <location>
        <begin position="480"/>
        <end position="502"/>
    </location>
</feature>
<dbReference type="InParanoid" id="A2ELQ1"/>
<evidence type="ECO:0000313" key="7">
    <source>
        <dbReference type="Proteomes" id="UP000001542"/>
    </source>
</evidence>
<dbReference type="SMART" id="SM00248">
    <property type="entry name" value="ANK"/>
    <property type="match status" value="5"/>
</dbReference>
<dbReference type="SUPFAM" id="SSF48403">
    <property type="entry name" value="Ankyrin repeat"/>
    <property type="match status" value="1"/>
</dbReference>
<protein>
    <recommendedName>
        <fullName evidence="8">Ankyrin repeat protein</fullName>
    </recommendedName>
</protein>
<dbReference type="InterPro" id="IPR002110">
    <property type="entry name" value="Ankyrin_rpt"/>
</dbReference>
<evidence type="ECO:0000256" key="4">
    <source>
        <dbReference type="SAM" id="Coils"/>
    </source>
</evidence>
<evidence type="ECO:0000313" key="6">
    <source>
        <dbReference type="EMBL" id="EAY06416.1"/>
    </source>
</evidence>
<organism evidence="6 7">
    <name type="scientific">Trichomonas vaginalis (strain ATCC PRA-98 / G3)</name>
    <dbReference type="NCBI Taxonomy" id="412133"/>
    <lineage>
        <taxon>Eukaryota</taxon>
        <taxon>Metamonada</taxon>
        <taxon>Parabasalia</taxon>
        <taxon>Trichomonadida</taxon>
        <taxon>Trichomonadidae</taxon>
        <taxon>Trichomonas</taxon>
    </lineage>
</organism>
<dbReference type="KEGG" id="tva:4764297"/>
<evidence type="ECO:0000256" key="2">
    <source>
        <dbReference type="ARBA" id="ARBA00023043"/>
    </source>
</evidence>
<keyword evidence="4" id="KW-0175">Coiled coil</keyword>
<dbReference type="PROSITE" id="PS50088">
    <property type="entry name" value="ANK_REPEAT"/>
    <property type="match status" value="1"/>
</dbReference>
<dbReference type="Pfam" id="PF12796">
    <property type="entry name" value="Ank_2"/>
    <property type="match status" value="1"/>
</dbReference>
<feature type="region of interest" description="Disordered" evidence="5">
    <location>
        <begin position="133"/>
        <end position="161"/>
    </location>
</feature>
<dbReference type="EMBL" id="DS113424">
    <property type="protein sequence ID" value="EAY06416.1"/>
    <property type="molecule type" value="Genomic_DNA"/>
</dbReference>
<dbReference type="InterPro" id="IPR036770">
    <property type="entry name" value="Ankyrin_rpt-contain_sf"/>
</dbReference>
<sequence length="540" mass="61067">MQKSAFDAVAASNNIKKYIDSKMFYCTFDLDQIFQILRVAKLTIEQATAIMQQSQDKYGPADAFNIFRHCNVELGTDSNKILDYFETLYKVLKARPFRHMFNYISDLADKSNLMVESAIEKCEFNLLKSQQTSAKSSPNKKINNESKSPKGKNSGNSIESNNELQELKKSCSNKDEAIRNLQEELRQRENAISENKKLIIELQNSITEANTELNLKTSRLTKVEKAIKYLDVELKKKEAQIKFLQEQSGAAMNRLQGDDTNLLELQQYQPINDDHETFESVFNIIDRSCSNNDSSAITYAIVNGFCDIAFGQNTILSFAAQNSKPYMIEKLNNSGYTIFEKESALSSIVFGFCVSDCIDGIKFIFQHVDVNRRYPSFRNNTLLNIAAKIDAINIVKYLCSIKGIEVTAKDDDGDTSIHWAAEGDALNVMKYLAQLPNIDLNMKDKFGETPLHRACISCSLNVVKYLCSQVQVRVNEKDKKGNTPLHLACQSGEECYEIVKHLCSVKRVLRNEKNLDGKTPSSLSSIDNVKKLLSPKPIKR</sequence>
<accession>A2ELQ1</accession>
<reference evidence="6" key="1">
    <citation type="submission" date="2006-10" db="EMBL/GenBank/DDBJ databases">
        <authorList>
            <person name="Amadeo P."/>
            <person name="Zhao Q."/>
            <person name="Wortman J."/>
            <person name="Fraser-Liggett C."/>
            <person name="Carlton J."/>
        </authorList>
    </citation>
    <scope>NUCLEOTIDE SEQUENCE</scope>
    <source>
        <strain evidence="6">G3</strain>
    </source>
</reference>
<dbReference type="eggNOG" id="KOG0509">
    <property type="taxonomic scope" value="Eukaryota"/>
</dbReference>
<dbReference type="Gene3D" id="1.25.40.20">
    <property type="entry name" value="Ankyrin repeat-containing domain"/>
    <property type="match status" value="2"/>
</dbReference>
<dbReference type="PANTHER" id="PTHR24188:SF29">
    <property type="entry name" value="GH09064P"/>
    <property type="match status" value="1"/>
</dbReference>
<keyword evidence="7" id="KW-1185">Reference proteome</keyword>
<name>A2ELQ1_TRIV3</name>
<dbReference type="STRING" id="5722.A2ELQ1"/>
<keyword evidence="2 3" id="KW-0040">ANK repeat</keyword>
<dbReference type="SMR" id="A2ELQ1"/>